<evidence type="ECO:0000256" key="8">
    <source>
        <dbReference type="ARBA" id="ARBA00022777"/>
    </source>
</evidence>
<evidence type="ECO:0000256" key="6">
    <source>
        <dbReference type="ARBA" id="ARBA00022723"/>
    </source>
</evidence>
<dbReference type="GO" id="GO:0033554">
    <property type="term" value="P:cellular response to stress"/>
    <property type="evidence" value="ECO:0007669"/>
    <property type="project" value="TreeGrafter"/>
</dbReference>
<sequence length="1160" mass="130677">MSLHELRRKDPVRVSAGSLWQDSLAMELSGSGKQTVSPRSRTRAVSVAYLVNEDASVPQTEENLSLKCVKEACADAHAVFKTISFERISLGTTDILDSFYNADVAVVEMSDSFCQPSLFYHLGVRESFSMTNNIILYCYKQDSDLQAVKEQCGTYTFIPYVVSPQGKVFACDATMMTGMKDLMQPSFQLEPLLTPLVERLVHLLNNVHVQSSEYFRESIRHEIRMARERFSGKDLSQELSRIQQRLDSVELLTPDIVMNLLLSYRDIQDYDSIIKLVETLNNLPMCLVAGHQNIKFHYIFALNRRNRPGDRNKALELILPIVESGGKVASDVFCLCGRIYKDMFMSSGFTDVRSRDQACYWYGKAFETEPTLHSGINNVVLLMAAGHEFETSIELRKIGVTLSTLLGRKGSLEKMKAYWDVGFYLGANILANEHRKVIEASEKLYRLKAPIWYVASIMETFILYRQFAKPPEVRAPKQDTVDFWMELLLQACKPTDSTALAAFQVLVLEPSKLLQPAIVCVSEEDESRTVQLKHVTTVKIDERSCFLYVHYNSDDFQLCFPSELHCKGFCELVNSLLQQAKEPAPDLDHLTGGILEYIYETNENGDKVVLGKGTYGVVYAGRDLSNQVRIAIKEIPEKDSTYSQPLHEEIALHKRLKHRNIVQYLGSVSQDGFIKIFMEEVPGGSLSSLLRSKWGPLKDNEATIIFYTKQILEGLKYLHENQIVHRDIKGDNVLINTYSGVLKISDFGTSKRLAGINPCTETFAGTLQYMAPEIIDQGPRGYGKPADIWSLGCTIIEMATGKTPFHELGSPQAAMFKVGMFKIHPKVPECMSDTAKCFIMNCFTPNPDDRATAAELLGDPFLRSSPRKKARAQQETESKDFLNSGEALVHIKIHILLFCLLYVVLISQLPEDSPSEMCSPASTEENIGLFMLRKDSERRATLHRVLTDYISLVVFNIQESHGEGSSLTADHINELISCLRENIRSPDRKQLTSSLLELRAKLLAAAVSPNSLQVVLFSFQDAVKKVLRQQQVKPHWMFALDNLLRQAVQDALTVLLPGRASSDPSSDVWVESLKRVNFFFFFLGFLSFIQPPSLLPSIPPLPSLPLRAQTPAAVLLNEKEREYQELLRSSVQRKQEQIDALRKAAVAEGNAFNWLVPPCL</sequence>
<comment type="catalytic activity">
    <reaction evidence="12">
        <text>L-threonyl-[protein] + ATP = O-phospho-L-threonyl-[protein] + ADP + H(+)</text>
        <dbReference type="Rhea" id="RHEA:46608"/>
        <dbReference type="Rhea" id="RHEA-COMP:11060"/>
        <dbReference type="Rhea" id="RHEA-COMP:11605"/>
        <dbReference type="ChEBI" id="CHEBI:15378"/>
        <dbReference type="ChEBI" id="CHEBI:30013"/>
        <dbReference type="ChEBI" id="CHEBI:30616"/>
        <dbReference type="ChEBI" id="CHEBI:61977"/>
        <dbReference type="ChEBI" id="CHEBI:456216"/>
        <dbReference type="EC" id="2.7.11.25"/>
    </reaction>
</comment>
<keyword evidence="9 14" id="KW-0067">ATP-binding</keyword>
<dbReference type="InterPro" id="IPR017441">
    <property type="entry name" value="Protein_kinase_ATP_BS"/>
</dbReference>
<evidence type="ECO:0000256" key="12">
    <source>
        <dbReference type="ARBA" id="ARBA00047559"/>
    </source>
</evidence>
<evidence type="ECO:0000256" key="15">
    <source>
        <dbReference type="SAM" id="Coils"/>
    </source>
</evidence>
<comment type="cofactor">
    <cofactor evidence="1">
        <name>Mg(2+)</name>
        <dbReference type="ChEBI" id="CHEBI:18420"/>
    </cofactor>
</comment>
<protein>
    <recommendedName>
        <fullName evidence="3">mitogen-activated protein kinase kinase kinase</fullName>
        <ecNumber evidence="3">2.7.11.25</ecNumber>
    </recommendedName>
</protein>
<proteinExistence type="inferred from homology"/>
<dbReference type="Proteomes" id="UP000472265">
    <property type="component" value="Chromosome 17"/>
</dbReference>
<dbReference type="InterPro" id="IPR043969">
    <property type="entry name" value="MAP3K_PH"/>
</dbReference>
<dbReference type="PROSITE" id="PS50011">
    <property type="entry name" value="PROTEIN_KINASE_DOM"/>
    <property type="match status" value="1"/>
</dbReference>
<reference evidence="17" key="2">
    <citation type="submission" date="2025-08" db="UniProtKB">
        <authorList>
            <consortium name="Ensembl"/>
        </authorList>
    </citation>
    <scope>IDENTIFICATION</scope>
</reference>
<dbReference type="Gene3D" id="1.10.510.10">
    <property type="entry name" value="Transferase(Phosphotransferase) domain 1"/>
    <property type="match status" value="1"/>
</dbReference>
<keyword evidence="8" id="KW-0418">Kinase</keyword>
<dbReference type="FunFam" id="3.30.200.20:FF:000067">
    <property type="entry name" value="Mitogen-activated protein kinase kinase kinase 5"/>
    <property type="match status" value="1"/>
</dbReference>
<dbReference type="Pfam" id="PF13281">
    <property type="entry name" value="MAP3K_TRAF_bd"/>
    <property type="match status" value="1"/>
</dbReference>
<evidence type="ECO:0000256" key="1">
    <source>
        <dbReference type="ARBA" id="ARBA00001946"/>
    </source>
</evidence>
<evidence type="ECO:0000256" key="9">
    <source>
        <dbReference type="ARBA" id="ARBA00022840"/>
    </source>
</evidence>
<keyword evidence="4" id="KW-0723">Serine/threonine-protein kinase</keyword>
<evidence type="ECO:0000256" key="7">
    <source>
        <dbReference type="ARBA" id="ARBA00022741"/>
    </source>
</evidence>
<dbReference type="GO" id="GO:0046872">
    <property type="term" value="F:metal ion binding"/>
    <property type="evidence" value="ECO:0007669"/>
    <property type="project" value="UniProtKB-KW"/>
</dbReference>
<reference evidence="17" key="1">
    <citation type="submission" date="2021-04" db="EMBL/GenBank/DDBJ databases">
        <authorList>
            <consortium name="Wellcome Sanger Institute Data Sharing"/>
        </authorList>
    </citation>
    <scope>NUCLEOTIDE SEQUENCE [LARGE SCALE GENOMIC DNA]</scope>
</reference>
<dbReference type="GO" id="GO:0005524">
    <property type="term" value="F:ATP binding"/>
    <property type="evidence" value="ECO:0007669"/>
    <property type="project" value="UniProtKB-UniRule"/>
</dbReference>
<dbReference type="GO" id="GO:0004709">
    <property type="term" value="F:MAP kinase kinase kinase activity"/>
    <property type="evidence" value="ECO:0007669"/>
    <property type="project" value="UniProtKB-EC"/>
</dbReference>
<dbReference type="PANTHER" id="PTHR11584:SF391">
    <property type="entry name" value="MITOGEN-ACTIVATED PROTEIN KINASE KINASE KINASE 6"/>
    <property type="match status" value="1"/>
</dbReference>
<dbReference type="InterPro" id="IPR000719">
    <property type="entry name" value="Prot_kinase_dom"/>
</dbReference>
<evidence type="ECO:0000256" key="3">
    <source>
        <dbReference type="ARBA" id="ARBA00012406"/>
    </source>
</evidence>
<name>A0A671XJT2_SPAAU</name>
<evidence type="ECO:0000256" key="2">
    <source>
        <dbReference type="ARBA" id="ARBA00006529"/>
    </source>
</evidence>
<feature type="domain" description="Protein kinase" evidence="16">
    <location>
        <begin position="604"/>
        <end position="862"/>
    </location>
</feature>
<keyword evidence="11 15" id="KW-0175">Coiled coil</keyword>
<evidence type="ECO:0000256" key="14">
    <source>
        <dbReference type="PROSITE-ProRule" id="PRU10141"/>
    </source>
</evidence>
<dbReference type="SUPFAM" id="SSF56112">
    <property type="entry name" value="Protein kinase-like (PK-like)"/>
    <property type="match status" value="1"/>
</dbReference>
<dbReference type="Ensembl" id="ENSSAUT00010054094.1">
    <property type="protein sequence ID" value="ENSSAUP00010051437.1"/>
    <property type="gene ID" value="ENSSAUG00010020734.1"/>
</dbReference>
<feature type="binding site" evidence="14">
    <location>
        <position position="633"/>
    </location>
    <ligand>
        <name>ATP</name>
        <dbReference type="ChEBI" id="CHEBI:30616"/>
    </ligand>
</feature>
<dbReference type="PANTHER" id="PTHR11584">
    <property type="entry name" value="SERINE/THREONINE PROTEIN KINASE"/>
    <property type="match status" value="1"/>
</dbReference>
<dbReference type="InterPro" id="IPR008271">
    <property type="entry name" value="Ser/Thr_kinase_AS"/>
</dbReference>
<keyword evidence="10" id="KW-0460">Magnesium</keyword>
<dbReference type="Pfam" id="PF19039">
    <property type="entry name" value="ASK_PH"/>
    <property type="match status" value="1"/>
</dbReference>
<evidence type="ECO:0000313" key="18">
    <source>
        <dbReference type="Proteomes" id="UP000472265"/>
    </source>
</evidence>
<dbReference type="Pfam" id="PF20302">
    <property type="entry name" value="HisK-N-like"/>
    <property type="match status" value="1"/>
</dbReference>
<evidence type="ECO:0000256" key="5">
    <source>
        <dbReference type="ARBA" id="ARBA00022679"/>
    </source>
</evidence>
<dbReference type="PROSITE" id="PS00107">
    <property type="entry name" value="PROTEIN_KINASE_ATP"/>
    <property type="match status" value="1"/>
</dbReference>
<keyword evidence="6" id="KW-0479">Metal-binding</keyword>
<dbReference type="InterPro" id="IPR046872">
    <property type="entry name" value="DRHyd-ASK"/>
</dbReference>
<keyword evidence="18" id="KW-1185">Reference proteome</keyword>
<evidence type="ECO:0000256" key="4">
    <source>
        <dbReference type="ARBA" id="ARBA00022527"/>
    </source>
</evidence>
<dbReference type="InterPro" id="IPR011009">
    <property type="entry name" value="Kinase-like_dom_sf"/>
</dbReference>
<dbReference type="FunFam" id="1.10.510.10:FF:000054">
    <property type="entry name" value="Mitogen-activated protein kinase kinase kinase 5"/>
    <property type="match status" value="1"/>
</dbReference>
<evidence type="ECO:0000313" key="17">
    <source>
        <dbReference type="Ensembl" id="ENSSAUP00010051437.1"/>
    </source>
</evidence>
<evidence type="ECO:0000256" key="11">
    <source>
        <dbReference type="ARBA" id="ARBA00023054"/>
    </source>
</evidence>
<dbReference type="AlphaFoldDB" id="A0A671XJT2"/>
<accession>A0A671XJT2</accession>
<dbReference type="PROSITE" id="PS00108">
    <property type="entry name" value="PROTEIN_KINASE_ST"/>
    <property type="match status" value="1"/>
</dbReference>
<evidence type="ECO:0000259" key="16">
    <source>
        <dbReference type="PROSITE" id="PS50011"/>
    </source>
</evidence>
<dbReference type="CDD" id="cd06624">
    <property type="entry name" value="STKc_ASK"/>
    <property type="match status" value="1"/>
</dbReference>
<dbReference type="Pfam" id="PF20309">
    <property type="entry name" value="DRHyd-ASK"/>
    <property type="match status" value="1"/>
</dbReference>
<dbReference type="Pfam" id="PF00069">
    <property type="entry name" value="Pkinase"/>
    <property type="match status" value="1"/>
</dbReference>
<gene>
    <name evidence="17" type="primary">MAP3K6</name>
    <name evidence="17" type="synonym">si:ch211-1i11.3</name>
</gene>
<evidence type="ECO:0000256" key="13">
    <source>
        <dbReference type="ARBA" id="ARBA00048329"/>
    </source>
</evidence>
<comment type="catalytic activity">
    <reaction evidence="13">
        <text>L-seryl-[protein] + ATP = O-phospho-L-seryl-[protein] + ADP + H(+)</text>
        <dbReference type="Rhea" id="RHEA:17989"/>
        <dbReference type="Rhea" id="RHEA-COMP:9863"/>
        <dbReference type="Rhea" id="RHEA-COMP:11604"/>
        <dbReference type="ChEBI" id="CHEBI:15378"/>
        <dbReference type="ChEBI" id="CHEBI:29999"/>
        <dbReference type="ChEBI" id="CHEBI:30616"/>
        <dbReference type="ChEBI" id="CHEBI:83421"/>
        <dbReference type="ChEBI" id="CHEBI:456216"/>
        <dbReference type="EC" id="2.7.11.25"/>
    </reaction>
</comment>
<dbReference type="SMART" id="SM00220">
    <property type="entry name" value="S_TKc"/>
    <property type="match status" value="1"/>
</dbReference>
<keyword evidence="5" id="KW-0808">Transferase</keyword>
<dbReference type="EC" id="2.7.11.25" evidence="3"/>
<dbReference type="GeneTree" id="ENSGT00940000159398"/>
<organism evidence="17 18">
    <name type="scientific">Sparus aurata</name>
    <name type="common">Gilthead sea bream</name>
    <dbReference type="NCBI Taxonomy" id="8175"/>
    <lineage>
        <taxon>Eukaryota</taxon>
        <taxon>Metazoa</taxon>
        <taxon>Chordata</taxon>
        <taxon>Craniata</taxon>
        <taxon>Vertebrata</taxon>
        <taxon>Euteleostomi</taxon>
        <taxon>Actinopterygii</taxon>
        <taxon>Neopterygii</taxon>
        <taxon>Teleostei</taxon>
        <taxon>Neoteleostei</taxon>
        <taxon>Acanthomorphata</taxon>
        <taxon>Eupercaria</taxon>
        <taxon>Spariformes</taxon>
        <taxon>Sparidae</taxon>
        <taxon>Sparus</taxon>
    </lineage>
</organism>
<comment type="similarity">
    <text evidence="2">Belongs to the protein kinase superfamily. STE Ser/Thr protein kinase family. MAP kinase kinase kinase subfamily.</text>
</comment>
<dbReference type="InterPro" id="IPR025136">
    <property type="entry name" value="MAP3K_TRAF-bd"/>
</dbReference>
<evidence type="ECO:0000256" key="10">
    <source>
        <dbReference type="ARBA" id="ARBA00022842"/>
    </source>
</evidence>
<dbReference type="InterPro" id="IPR046873">
    <property type="entry name" value="HisK-N-like"/>
</dbReference>
<keyword evidence="7 14" id="KW-0547">Nucleotide-binding</keyword>
<feature type="coiled-coil region" evidence="15">
    <location>
        <begin position="1116"/>
        <end position="1144"/>
    </location>
</feature>
<reference evidence="17" key="3">
    <citation type="submission" date="2025-09" db="UniProtKB">
        <authorList>
            <consortium name="Ensembl"/>
        </authorList>
    </citation>
    <scope>IDENTIFICATION</scope>
</reference>
<dbReference type="Gene3D" id="3.30.200.20">
    <property type="entry name" value="Phosphorylase Kinase, domain 1"/>
    <property type="match status" value="1"/>
</dbReference>